<proteinExistence type="predicted"/>
<organism evidence="1 2">
    <name type="scientific">Colocasia esculenta</name>
    <name type="common">Wild taro</name>
    <name type="synonym">Arum esculentum</name>
    <dbReference type="NCBI Taxonomy" id="4460"/>
    <lineage>
        <taxon>Eukaryota</taxon>
        <taxon>Viridiplantae</taxon>
        <taxon>Streptophyta</taxon>
        <taxon>Embryophyta</taxon>
        <taxon>Tracheophyta</taxon>
        <taxon>Spermatophyta</taxon>
        <taxon>Magnoliopsida</taxon>
        <taxon>Liliopsida</taxon>
        <taxon>Araceae</taxon>
        <taxon>Aroideae</taxon>
        <taxon>Colocasieae</taxon>
        <taxon>Colocasia</taxon>
    </lineage>
</organism>
<comment type="caution">
    <text evidence="1">The sequence shown here is derived from an EMBL/GenBank/DDBJ whole genome shotgun (WGS) entry which is preliminary data.</text>
</comment>
<dbReference type="AlphaFoldDB" id="A0A843VQ55"/>
<reference evidence="1" key="1">
    <citation type="submission" date="2017-07" db="EMBL/GenBank/DDBJ databases">
        <title>Taro Niue Genome Assembly and Annotation.</title>
        <authorList>
            <person name="Atibalentja N."/>
            <person name="Keating K."/>
            <person name="Fields C.J."/>
        </authorList>
    </citation>
    <scope>NUCLEOTIDE SEQUENCE</scope>
    <source>
        <strain evidence="1">Niue_2</strain>
        <tissue evidence="1">Leaf</tissue>
    </source>
</reference>
<evidence type="ECO:0000313" key="1">
    <source>
        <dbReference type="EMBL" id="MQL95224.1"/>
    </source>
</evidence>
<gene>
    <name evidence="1" type="ORF">Taro_027890</name>
</gene>
<keyword evidence="2" id="KW-1185">Reference proteome</keyword>
<evidence type="ECO:0000313" key="2">
    <source>
        <dbReference type="Proteomes" id="UP000652761"/>
    </source>
</evidence>
<protein>
    <submittedName>
        <fullName evidence="1">Uncharacterized protein</fullName>
    </submittedName>
</protein>
<sequence>MQEQICVHAELSCEAGACVGDRTMQRLELAWEGAEAPGSLFKDPRSSDLHKKCGMEIGLDI</sequence>
<dbReference type="Proteomes" id="UP000652761">
    <property type="component" value="Unassembled WGS sequence"/>
</dbReference>
<name>A0A843VQ55_COLES</name>
<dbReference type="EMBL" id="NMUH01001769">
    <property type="protein sequence ID" value="MQL95224.1"/>
    <property type="molecule type" value="Genomic_DNA"/>
</dbReference>
<accession>A0A843VQ55</accession>